<keyword evidence="4" id="KW-1185">Reference proteome</keyword>
<dbReference type="RefSeq" id="WP_157341586.1">
    <property type="nucleotide sequence ID" value="NZ_WSEK01000004.1"/>
</dbReference>
<evidence type="ECO:0000313" key="4">
    <source>
        <dbReference type="Proteomes" id="UP000473525"/>
    </source>
</evidence>
<reference evidence="3 4" key="1">
    <citation type="submission" date="2019-12" db="EMBL/GenBank/DDBJ databases">
        <authorList>
            <person name="Huq M.A."/>
        </authorList>
    </citation>
    <scope>NUCLEOTIDE SEQUENCE [LARGE SCALE GENOMIC DNA]</scope>
    <source>
        <strain evidence="3 4">MAH-18</strain>
    </source>
</reference>
<keyword evidence="2" id="KW-1133">Transmembrane helix</keyword>
<feature type="compositionally biased region" description="Low complexity" evidence="1">
    <location>
        <begin position="215"/>
        <end position="229"/>
    </location>
</feature>
<protein>
    <recommendedName>
        <fullName evidence="5">Polysaccharide chain length determinant N-terminal domain-containing protein</fullName>
    </recommendedName>
</protein>
<evidence type="ECO:0008006" key="5">
    <source>
        <dbReference type="Google" id="ProtNLM"/>
    </source>
</evidence>
<dbReference type="AlphaFoldDB" id="A0A6L6XP90"/>
<name>A0A6L6XP90_9ACTN</name>
<comment type="caution">
    <text evidence="3">The sequence shown here is derived from an EMBL/GenBank/DDBJ whole genome shotgun (WGS) entry which is preliminary data.</text>
</comment>
<keyword evidence="2" id="KW-0472">Membrane</keyword>
<evidence type="ECO:0000256" key="1">
    <source>
        <dbReference type="SAM" id="MobiDB-lite"/>
    </source>
</evidence>
<feature type="compositionally biased region" description="Basic and acidic residues" evidence="1">
    <location>
        <begin position="247"/>
        <end position="265"/>
    </location>
</feature>
<sequence>MDFWITIVGLVRRKAVIIPAVVVAAVLGAAAYVNTPVSYVSSSLMVMTTTEYGGSASQDPLNPTPMTNPMLNFNDSLRTSAAILIQAMNTMDAAQQLGIDADTRLVVNDGRTNPDLLGLNGPFLYIVAESSSPEEAQQVVVQAQQLMRDKLLSWQRAVKAPARTYVSMVDVVTPTAPAADGARAKKLAGAAALAGFFLTIGIAYVGSRTRRGRRATATATASAEAGADDAPPPRPRKRSRRQRRRRPEPEAEHPHPDADDSDRPARTPVTAGARKP</sequence>
<proteinExistence type="predicted"/>
<feature type="region of interest" description="Disordered" evidence="1">
    <location>
        <begin position="209"/>
        <end position="276"/>
    </location>
</feature>
<evidence type="ECO:0000256" key="2">
    <source>
        <dbReference type="SAM" id="Phobius"/>
    </source>
</evidence>
<dbReference type="EMBL" id="WSEK01000004">
    <property type="protein sequence ID" value="MVQ49084.1"/>
    <property type="molecule type" value="Genomic_DNA"/>
</dbReference>
<accession>A0A6L6XP90</accession>
<dbReference type="Proteomes" id="UP000473525">
    <property type="component" value="Unassembled WGS sequence"/>
</dbReference>
<feature type="transmembrane region" description="Helical" evidence="2">
    <location>
        <begin position="187"/>
        <end position="206"/>
    </location>
</feature>
<organism evidence="3 4">
    <name type="scientific">Nocardioides agri</name>
    <dbReference type="NCBI Taxonomy" id="2682843"/>
    <lineage>
        <taxon>Bacteria</taxon>
        <taxon>Bacillati</taxon>
        <taxon>Actinomycetota</taxon>
        <taxon>Actinomycetes</taxon>
        <taxon>Propionibacteriales</taxon>
        <taxon>Nocardioidaceae</taxon>
        <taxon>Nocardioides</taxon>
    </lineage>
</organism>
<feature type="compositionally biased region" description="Basic residues" evidence="1">
    <location>
        <begin position="234"/>
        <end position="246"/>
    </location>
</feature>
<evidence type="ECO:0000313" key="3">
    <source>
        <dbReference type="EMBL" id="MVQ49084.1"/>
    </source>
</evidence>
<keyword evidence="2" id="KW-0812">Transmembrane</keyword>
<gene>
    <name evidence="3" type="ORF">GON03_07810</name>
</gene>